<name>A0A926L5Y5_9ACTN</name>
<proteinExistence type="predicted"/>
<reference evidence="2" key="2">
    <citation type="submission" date="2020-09" db="EMBL/GenBank/DDBJ databases">
        <authorList>
            <person name="Luo X."/>
        </authorList>
    </citation>
    <scope>NUCLEOTIDE SEQUENCE</scope>
    <source>
        <strain evidence="2">TRM S81-3</strain>
    </source>
</reference>
<sequence>MHSSVEATVMIAFEIAQGMAVAKSGIAKLERTPMPPPKIRNRVKEVTGPGDAGVAFPASSARGDGMGGPSSPVLVVVSVIRKATLSSGILQRVRCTVSALQQPDDEKSLQ</sequence>
<dbReference type="Proteomes" id="UP000621210">
    <property type="component" value="Unassembled WGS sequence"/>
</dbReference>
<protein>
    <submittedName>
        <fullName evidence="2">Uncharacterized protein</fullName>
    </submittedName>
</protein>
<gene>
    <name evidence="2" type="ORF">H0H10_21445</name>
</gene>
<comment type="caution">
    <text evidence="2">The sequence shown here is derived from an EMBL/GenBank/DDBJ whole genome shotgun (WGS) entry which is preliminary data.</text>
</comment>
<dbReference type="EMBL" id="JACVQF010000200">
    <property type="protein sequence ID" value="MBD0421684.1"/>
    <property type="molecule type" value="Genomic_DNA"/>
</dbReference>
<dbReference type="AlphaFoldDB" id="A0A926L5Y5"/>
<evidence type="ECO:0000313" key="2">
    <source>
        <dbReference type="EMBL" id="MBD0421684.1"/>
    </source>
</evidence>
<organism evidence="2 3">
    <name type="scientific">Streptomyces griseicoloratus</name>
    <dbReference type="NCBI Taxonomy" id="2752516"/>
    <lineage>
        <taxon>Bacteria</taxon>
        <taxon>Bacillati</taxon>
        <taxon>Actinomycetota</taxon>
        <taxon>Actinomycetes</taxon>
        <taxon>Kitasatosporales</taxon>
        <taxon>Streptomycetaceae</taxon>
        <taxon>Streptomyces</taxon>
    </lineage>
</organism>
<reference evidence="2" key="1">
    <citation type="submission" date="2020-09" db="EMBL/GenBank/DDBJ databases">
        <title>Streptomyces grisecoloratus sp. nov., isolated from cotton soil.</title>
        <authorList>
            <person name="Xing L."/>
        </authorList>
    </citation>
    <scope>NUCLEOTIDE SEQUENCE</scope>
    <source>
        <strain evidence="2">TRM S81-3</strain>
    </source>
</reference>
<evidence type="ECO:0000313" key="3">
    <source>
        <dbReference type="Proteomes" id="UP000621210"/>
    </source>
</evidence>
<accession>A0A926L5Y5</accession>
<feature type="region of interest" description="Disordered" evidence="1">
    <location>
        <begin position="31"/>
        <end position="68"/>
    </location>
</feature>
<evidence type="ECO:0000256" key="1">
    <source>
        <dbReference type="SAM" id="MobiDB-lite"/>
    </source>
</evidence>
<keyword evidence="3" id="KW-1185">Reference proteome</keyword>